<name>A0ABP0VAT4_9BRYO</name>
<dbReference type="NCBIfam" id="TIGR01317">
    <property type="entry name" value="GOGAT_sm_gam"/>
    <property type="match status" value="1"/>
</dbReference>
<evidence type="ECO:0000259" key="21">
    <source>
        <dbReference type="PROSITE" id="PS51278"/>
    </source>
</evidence>
<dbReference type="SUPFAM" id="SSF69336">
    <property type="entry name" value="Alpha subunit of glutamate synthase, C-terminal domain"/>
    <property type="match status" value="1"/>
</dbReference>
<dbReference type="InterPro" id="IPR013785">
    <property type="entry name" value="Aldolase_TIM"/>
</dbReference>
<dbReference type="PANTHER" id="PTHR43100">
    <property type="entry name" value="GLUTAMATE SYNTHASE [NADPH] SMALL CHAIN"/>
    <property type="match status" value="1"/>
</dbReference>
<evidence type="ECO:0000256" key="1">
    <source>
        <dbReference type="ARBA" id="ARBA00001917"/>
    </source>
</evidence>
<keyword evidence="11" id="KW-0479">Metal-binding</keyword>
<dbReference type="Pfam" id="PF14691">
    <property type="entry name" value="Fer4_20"/>
    <property type="match status" value="1"/>
</dbReference>
<dbReference type="PANTHER" id="PTHR43100:SF1">
    <property type="entry name" value="GLUTAMATE SYNTHASE [NADPH] SMALL CHAIN"/>
    <property type="match status" value="1"/>
</dbReference>
<comment type="similarity">
    <text evidence="7">Belongs to the glutamate synthase family.</text>
</comment>
<dbReference type="SUPFAM" id="SSF46548">
    <property type="entry name" value="alpha-helical ferredoxin"/>
    <property type="match status" value="1"/>
</dbReference>
<keyword evidence="13" id="KW-0315">Glutamine amidotransferase</keyword>
<keyword evidence="16" id="KW-0411">Iron-sulfur</keyword>
<organism evidence="22 23">
    <name type="scientific">Sphagnum jensenii</name>
    <dbReference type="NCBI Taxonomy" id="128206"/>
    <lineage>
        <taxon>Eukaryota</taxon>
        <taxon>Viridiplantae</taxon>
        <taxon>Streptophyta</taxon>
        <taxon>Embryophyta</taxon>
        <taxon>Bryophyta</taxon>
        <taxon>Sphagnophytina</taxon>
        <taxon>Sphagnopsida</taxon>
        <taxon>Sphagnales</taxon>
        <taxon>Sphagnaceae</taxon>
        <taxon>Sphagnum</taxon>
    </lineage>
</organism>
<keyword evidence="12" id="KW-0274">FAD</keyword>
<dbReference type="Gene3D" id="3.40.50.720">
    <property type="entry name" value="NAD(P)-binding Rossmann-like Domain"/>
    <property type="match status" value="1"/>
</dbReference>
<protein>
    <recommendedName>
        <fullName evidence="19">glutamate synthase (NADH)</fullName>
        <ecNumber evidence="19">1.4.1.14</ecNumber>
    </recommendedName>
</protein>
<dbReference type="Pfam" id="PF04898">
    <property type="entry name" value="Glu_syn_central"/>
    <property type="match status" value="1"/>
</dbReference>
<sequence>LLQNAQTISARMEHRGACSCDNSTGDGAGVLASIPHQFYAKLIKNKNGIDLPSAGEYATGILFLDPITHTQAEQRFESIATENGLRVLCWRDVPTNSKSIGEVARSNEPLMRQVFVVPNEKLDDEEFKRKLFVLRKYSTHRILEEGLRFYVCSLSSDTIIYKGQFTPPQLWKYFPDLHDPDFECYLALVHARFSTNTYPSWERAHPLRYVAHNGEINTLRGNVNLMRAREGVMKSRKFGKDLSKLYPVVEPDMSDSGSVDNVLEFLVIAGGRSLPEAVMTMVPEAWQNDDLMNPEKKLFYQWSGCAMEPWDGPALLTFTDGRYIGAILDRNGLRPSRYYHTVDGFVIMASEVGVLDVPHHNILQKGRLRPGRMLLIDTKERVFARDEEVKLAIARKRPLEEWLKELFTLNDLRNAHMSGDFNKPFKRRAVLLEGRSEDDVSKSGKAKILEDRRLALFAYTTETINLLILPMVKTEKEALGSMGNDAPLACLSLCQPLIYGYFKQLFAQVTNPPIDPFRERIVMSLACPVGPEANILESSAEQCRRLWLEQPIISINDLEMIKVTNYKGWKTKVIDCVFPRKEGKTGLLKALDRICNEACDAAKLGYTLVILSDRKAGPEFVPVSSLLALGATHHFLINARQRKKVGLILETGEAREVHHICVLLGYGADAICPYLVFEIIAALREEGLIQMTDSQVYNNYVSAMERGISKVMAKMGISTLHSYKGAQIFEAVGLGEEVIDKCFKNTASRLGGANFEVLGDEALERHSIAFHPKYFADAFVLRNPGFYHWRSGGEKHINDPLAIANLQDAAMTNSRNAYQEFVNITNRAVKDCTLRGQLELIYPSKPIPIEEVEPAASIVKRFVTGAMSFGSISIEAHTTLAVAMNRVGGKSNTGEGGEDSDRWIVNDPNLNKRSAIKQVASGRFGVTAAYLANSDELQIKMAQGAKPGEGGELPGHKVSVDIARTRHSIPGVGLISPPPHHDIYSIEDLGELIYDLKCSNPKARISVKLVSEVGVGIVASGVAKGKAEHITISGHDGGTGASSWTGIKNAGLPWELGISETHQVLVANDLRSRVVLQCDGQIRTAFDVLVAAILGADEFGFSTAPLIVIGCIMMRKCHLNTCPVGVATQDPELRKKFEGKPEYLVNYLFLLAEEIRTEMAKLGIRKFQELIGRTALLRFKPDPNNPKANLLDYTMILCNALSLRPETNIVGGSVSHDFELDKRLDNKIIAAAKSILDGTSNKPIHFDLPIANQDRAFGATLSYYIALKYGEEGLPDDLIKIKFKGSAGQSFCLFLAKGVVVELEGDSNDYVGKGLSGGEVIVYPPRDMRPDFKSEENIIVGNVCLYGATSGKAFIRGIAAERFCVRNSGATAVIEGVGDHGCEYMTGGVALILGTTGRNFAAGMSGGIAFVYDVFASKCNHGMIDLFPLEENEDIDLVKQLLVEFHAKTGSEVAADILSTFSESSLKFIKVFPKEYQRVLKQLKEEKNENQKPIEVTQTQQKVKDIEDSIPDQTKLDKTKGFMKYKRIKGYYRDAAKRSKDWEEIFDHKFIRKNVRTQASRCMECGVPFCQSSMGCPLGNIIPRWNDLVYQDDWYEAIKQLLQTNNFPEFTGRVCPAPCEGACVLGINEPPVAIKTIEVSIIEVAFEKGWIRVFPPDRRTDKRVAIIGSGPAGLACADQLNKAGHSVTVFERNDRIGGLLQYGIPTMKLSKQIVQRRIDLMTAEGIVFKTNTNVGKDISGEELLRDFDAICLTTGATWPRDLPIPGRQLNGIYFAMSFLETSQKHLWKATNDSKPSIDAKDKRVIVVGGGDTGCDCIGTSLRQGAKSVIAFEILPKPPAGRDETNPWPQWPKIFRIDYGHEEVKLKWGEDPRIFSISSKEFLDDGNGNVKGIRTVQVEWKQDESGRWNMSEVPNSEQIFE</sequence>
<feature type="non-terminal residue" evidence="22">
    <location>
        <position position="1920"/>
    </location>
</feature>
<keyword evidence="14" id="KW-0560">Oxidoreductase</keyword>
<evidence type="ECO:0000256" key="19">
    <source>
        <dbReference type="ARBA" id="ARBA00024383"/>
    </source>
</evidence>
<dbReference type="Gene3D" id="2.160.20.60">
    <property type="entry name" value="Glutamate synthase, alpha subunit, C-terminal domain"/>
    <property type="match status" value="1"/>
</dbReference>
<evidence type="ECO:0000256" key="10">
    <source>
        <dbReference type="ARBA" id="ARBA00022643"/>
    </source>
</evidence>
<evidence type="ECO:0000256" key="6">
    <source>
        <dbReference type="ARBA" id="ARBA00004944"/>
    </source>
</evidence>
<dbReference type="SUPFAM" id="SSF51395">
    <property type="entry name" value="FMN-linked oxidoreductases"/>
    <property type="match status" value="1"/>
</dbReference>
<evidence type="ECO:0000256" key="18">
    <source>
        <dbReference type="ARBA" id="ARBA00023291"/>
    </source>
</evidence>
<dbReference type="Pfam" id="PF01645">
    <property type="entry name" value="Glu_synthase"/>
    <property type="match status" value="1"/>
</dbReference>
<keyword evidence="18" id="KW-0003">3Fe-4S</keyword>
<dbReference type="SUPFAM" id="SSF56235">
    <property type="entry name" value="N-terminal nucleophile aminohydrolases (Ntn hydrolases)"/>
    <property type="match status" value="1"/>
</dbReference>
<dbReference type="EC" id="1.4.1.14" evidence="19"/>
<comment type="cofactor">
    <cofactor evidence="1">
        <name>FMN</name>
        <dbReference type="ChEBI" id="CHEBI:58210"/>
    </cofactor>
</comment>
<dbReference type="CDD" id="cd02808">
    <property type="entry name" value="GltS_FMN"/>
    <property type="match status" value="1"/>
</dbReference>
<dbReference type="Gene3D" id="3.50.50.60">
    <property type="entry name" value="FAD/NAD(P)-binding domain"/>
    <property type="match status" value="1"/>
</dbReference>
<dbReference type="PRINTS" id="PR00419">
    <property type="entry name" value="ADXRDTASE"/>
</dbReference>
<comment type="cofactor">
    <cofactor evidence="2">
        <name>[3Fe-4S] cluster</name>
        <dbReference type="ChEBI" id="CHEBI:21137"/>
    </cofactor>
</comment>
<feature type="non-terminal residue" evidence="22">
    <location>
        <position position="1"/>
    </location>
</feature>
<comment type="pathway">
    <text evidence="5">Nitrogen metabolism.</text>
</comment>
<evidence type="ECO:0000313" key="23">
    <source>
        <dbReference type="Proteomes" id="UP001497444"/>
    </source>
</evidence>
<dbReference type="Gene3D" id="3.60.20.10">
    <property type="entry name" value="Glutamine Phosphoribosylpyrophosphate, subunit 1, domain 1"/>
    <property type="match status" value="1"/>
</dbReference>
<dbReference type="Gene3D" id="3.20.20.70">
    <property type="entry name" value="Aldolase class I"/>
    <property type="match status" value="2"/>
</dbReference>
<comment type="catalytic activity">
    <reaction evidence="20">
        <text>2 L-glutamate + NAD(+) = L-glutamine + 2-oxoglutarate + NADH + H(+)</text>
        <dbReference type="Rhea" id="RHEA:13753"/>
        <dbReference type="ChEBI" id="CHEBI:15378"/>
        <dbReference type="ChEBI" id="CHEBI:16810"/>
        <dbReference type="ChEBI" id="CHEBI:29985"/>
        <dbReference type="ChEBI" id="CHEBI:57540"/>
        <dbReference type="ChEBI" id="CHEBI:57945"/>
        <dbReference type="ChEBI" id="CHEBI:58359"/>
        <dbReference type="EC" id="1.4.1.14"/>
    </reaction>
</comment>
<accession>A0ABP0VAT4</accession>
<dbReference type="NCBIfam" id="NF008730">
    <property type="entry name" value="PRK11750.1"/>
    <property type="match status" value="1"/>
</dbReference>
<keyword evidence="15" id="KW-0408">Iron</keyword>
<reference evidence="22" key="1">
    <citation type="submission" date="2024-02" db="EMBL/GenBank/DDBJ databases">
        <authorList>
            <consortium name="ELIXIR-Norway"/>
            <consortium name="Elixir Norway"/>
        </authorList>
    </citation>
    <scope>NUCLEOTIDE SEQUENCE</scope>
</reference>
<evidence type="ECO:0000256" key="13">
    <source>
        <dbReference type="ARBA" id="ARBA00022962"/>
    </source>
</evidence>
<feature type="domain" description="Glutamine amidotransferase type-2" evidence="21">
    <location>
        <begin position="1"/>
        <end position="379"/>
    </location>
</feature>
<evidence type="ECO:0000256" key="5">
    <source>
        <dbReference type="ARBA" id="ARBA00004909"/>
    </source>
</evidence>
<keyword evidence="17" id="KW-0314">Glutamate biosynthesis</keyword>
<evidence type="ECO:0000256" key="12">
    <source>
        <dbReference type="ARBA" id="ARBA00022827"/>
    </source>
</evidence>
<dbReference type="CDD" id="cd00982">
    <property type="entry name" value="gltB_C"/>
    <property type="match status" value="1"/>
</dbReference>
<dbReference type="PROSITE" id="PS51278">
    <property type="entry name" value="GATASE_TYPE_2"/>
    <property type="match status" value="1"/>
</dbReference>
<dbReference type="Pfam" id="PF00310">
    <property type="entry name" value="GATase_2"/>
    <property type="match status" value="1"/>
</dbReference>
<dbReference type="SUPFAM" id="SSF51971">
    <property type="entry name" value="Nucleotide-binding domain"/>
    <property type="match status" value="1"/>
</dbReference>
<dbReference type="Pfam" id="PF01493">
    <property type="entry name" value="GXGXG"/>
    <property type="match status" value="1"/>
</dbReference>
<keyword evidence="8" id="KW-0028">Amino-acid biosynthesis</keyword>
<dbReference type="InterPro" id="IPR002932">
    <property type="entry name" value="Glu_synthdom"/>
</dbReference>
<evidence type="ECO:0000256" key="9">
    <source>
        <dbReference type="ARBA" id="ARBA00022630"/>
    </source>
</evidence>
<dbReference type="InterPro" id="IPR029055">
    <property type="entry name" value="Ntn_hydrolases_N"/>
</dbReference>
<keyword evidence="23" id="KW-1185">Reference proteome</keyword>
<dbReference type="Proteomes" id="UP001497444">
    <property type="component" value="Unassembled WGS sequence"/>
</dbReference>
<dbReference type="InterPro" id="IPR036485">
    <property type="entry name" value="Glu_synth_asu_C_sf"/>
</dbReference>
<gene>
    <name evidence="22" type="ORF">CSSPJE1EN1_LOCUS26867</name>
</gene>
<evidence type="ECO:0000256" key="4">
    <source>
        <dbReference type="ARBA" id="ARBA00004802"/>
    </source>
</evidence>
<evidence type="ECO:0000313" key="22">
    <source>
        <dbReference type="EMBL" id="CAK9251489.1"/>
    </source>
</evidence>
<dbReference type="InterPro" id="IPR036188">
    <property type="entry name" value="FAD/NAD-bd_sf"/>
</dbReference>
<keyword evidence="10" id="KW-0288">FMN</keyword>
<proteinExistence type="inferred from homology"/>
<evidence type="ECO:0000256" key="7">
    <source>
        <dbReference type="ARBA" id="ARBA00009716"/>
    </source>
</evidence>
<dbReference type="Gene3D" id="1.10.1060.10">
    <property type="entry name" value="Alpha-helical ferredoxin"/>
    <property type="match status" value="1"/>
</dbReference>
<dbReference type="InterPro" id="IPR002489">
    <property type="entry name" value="Glu_synth_asu_C"/>
</dbReference>
<dbReference type="EMBL" id="CAXAQS010000396">
    <property type="protein sequence ID" value="CAK9251489.1"/>
    <property type="molecule type" value="Genomic_DNA"/>
</dbReference>
<evidence type="ECO:0000256" key="3">
    <source>
        <dbReference type="ARBA" id="ARBA00001974"/>
    </source>
</evidence>
<dbReference type="InterPro" id="IPR006005">
    <property type="entry name" value="Glut_synth_ssu1"/>
</dbReference>
<dbReference type="InterPro" id="IPR017932">
    <property type="entry name" value="GATase_2_dom"/>
</dbReference>
<dbReference type="InterPro" id="IPR028261">
    <property type="entry name" value="DPD_II"/>
</dbReference>
<evidence type="ECO:0000256" key="16">
    <source>
        <dbReference type="ARBA" id="ARBA00023014"/>
    </source>
</evidence>
<comment type="cofactor">
    <cofactor evidence="3">
        <name>FAD</name>
        <dbReference type="ChEBI" id="CHEBI:57692"/>
    </cofactor>
</comment>
<comment type="pathway">
    <text evidence="4">Energy metabolism; nitrogen metabolism.</text>
</comment>
<evidence type="ECO:0000256" key="14">
    <source>
        <dbReference type="ARBA" id="ARBA00023002"/>
    </source>
</evidence>
<dbReference type="InterPro" id="IPR009051">
    <property type="entry name" value="Helical_ferredxn"/>
</dbReference>
<dbReference type="InterPro" id="IPR006982">
    <property type="entry name" value="Glu_synth_centr_N"/>
</dbReference>
<comment type="pathway">
    <text evidence="6">Amino-acid biosynthesis; L-glutamate biosynthesis via GLT pathway; L-glutamate from 2-oxoglutarate and L-glutamine (NAD(+) route): step 1/1.</text>
</comment>
<dbReference type="CDD" id="cd00713">
    <property type="entry name" value="GltS"/>
    <property type="match status" value="1"/>
</dbReference>
<dbReference type="Pfam" id="PF07992">
    <property type="entry name" value="Pyr_redox_2"/>
    <property type="match status" value="1"/>
</dbReference>
<keyword evidence="9" id="KW-0285">Flavoprotein</keyword>
<evidence type="ECO:0000256" key="11">
    <source>
        <dbReference type="ARBA" id="ARBA00022723"/>
    </source>
</evidence>
<evidence type="ECO:0000256" key="2">
    <source>
        <dbReference type="ARBA" id="ARBA00001927"/>
    </source>
</evidence>
<comment type="caution">
    <text evidence="22">The sequence shown here is derived from an EMBL/GenBank/DDBJ whole genome shotgun (WGS) entry which is preliminary data.</text>
</comment>
<evidence type="ECO:0000256" key="20">
    <source>
        <dbReference type="ARBA" id="ARBA00048867"/>
    </source>
</evidence>
<evidence type="ECO:0000256" key="17">
    <source>
        <dbReference type="ARBA" id="ARBA00023164"/>
    </source>
</evidence>
<evidence type="ECO:0000256" key="15">
    <source>
        <dbReference type="ARBA" id="ARBA00023004"/>
    </source>
</evidence>
<dbReference type="InterPro" id="IPR023753">
    <property type="entry name" value="FAD/NAD-binding_dom"/>
</dbReference>
<dbReference type="InterPro" id="IPR051394">
    <property type="entry name" value="Glutamate_Synthase"/>
</dbReference>
<evidence type="ECO:0000256" key="8">
    <source>
        <dbReference type="ARBA" id="ARBA00022605"/>
    </source>
</evidence>